<feature type="domain" description="Tyr recombinase" evidence="7">
    <location>
        <begin position="130"/>
        <end position="343"/>
    </location>
</feature>
<dbReference type="InterPro" id="IPR011010">
    <property type="entry name" value="DNA_brk_join_enz"/>
</dbReference>
<feature type="region of interest" description="Disordered" evidence="6">
    <location>
        <begin position="1"/>
        <end position="22"/>
    </location>
</feature>
<keyword evidence="4" id="KW-0233">DNA recombination</keyword>
<evidence type="ECO:0000313" key="10">
    <source>
        <dbReference type="Proteomes" id="UP000574369"/>
    </source>
</evidence>
<dbReference type="Gene3D" id="1.10.443.10">
    <property type="entry name" value="Intergrase catalytic core"/>
    <property type="match status" value="1"/>
</dbReference>
<dbReference type="PANTHER" id="PTHR30349">
    <property type="entry name" value="PHAGE INTEGRASE-RELATED"/>
    <property type="match status" value="1"/>
</dbReference>
<dbReference type="Gene3D" id="1.10.150.130">
    <property type="match status" value="1"/>
</dbReference>
<dbReference type="NCBIfam" id="TIGR02249">
    <property type="entry name" value="integrase_gron"/>
    <property type="match status" value="1"/>
</dbReference>
<evidence type="ECO:0000256" key="5">
    <source>
        <dbReference type="PROSITE-ProRule" id="PRU01248"/>
    </source>
</evidence>
<dbReference type="EMBL" id="JACHXO010000006">
    <property type="protein sequence ID" value="MBB3195887.1"/>
    <property type="molecule type" value="Genomic_DNA"/>
</dbReference>
<evidence type="ECO:0000313" key="9">
    <source>
        <dbReference type="EMBL" id="MBB3195887.1"/>
    </source>
</evidence>
<dbReference type="SUPFAM" id="SSF56349">
    <property type="entry name" value="DNA breaking-rejoining enzymes"/>
    <property type="match status" value="1"/>
</dbReference>
<dbReference type="PANTHER" id="PTHR30349:SF64">
    <property type="entry name" value="PROPHAGE INTEGRASE INTD-RELATED"/>
    <property type="match status" value="1"/>
</dbReference>
<sequence length="354" mass="39834">MSSAVVDLSQRRGELRPPPTGGLPPLRAVRAVRLLDQLRERIRYLHYSRSTEDIYVYWCRAFIRFHGLRHPREMGGTEVEAFLTWLADERQVASATHKQALSALLFLYTKVLELNLPWINQIERPRVRRRLPVVLSREEVSAVLGGMVGELGLLARLLYGTGMRINEALQLQVKDVDFAHQAVVVRAGEGGKDRVLMLPQALAQPLREQLASSRRVWAQEVAAGTAGVEMPHALERKYPRAGASWAWVWVFPQDHHSTDPRSGVVHRHHLYDQTFQRAFKRAVRAAQIDRPATPHTLRHCFATHLLQAGSDIRTVQDLLGHADVATTMIYTHVLKVGGGAVRSPLDTLPVTGEL</sequence>
<dbReference type="PROSITE" id="PS51898">
    <property type="entry name" value="TYR_RECOMBINASE"/>
    <property type="match status" value="1"/>
</dbReference>
<gene>
    <name evidence="9" type="ORF">FHS28_003297</name>
</gene>
<dbReference type="InterPro" id="IPR010998">
    <property type="entry name" value="Integrase_recombinase_N"/>
</dbReference>
<keyword evidence="10" id="KW-1185">Reference proteome</keyword>
<evidence type="ECO:0000256" key="3">
    <source>
        <dbReference type="ARBA" id="ARBA00023125"/>
    </source>
</evidence>
<evidence type="ECO:0000256" key="6">
    <source>
        <dbReference type="SAM" id="MobiDB-lite"/>
    </source>
</evidence>
<dbReference type="InterPro" id="IPR044068">
    <property type="entry name" value="CB"/>
</dbReference>
<accession>A0ABR6GUU7</accession>
<evidence type="ECO:0000256" key="1">
    <source>
        <dbReference type="ARBA" id="ARBA00008857"/>
    </source>
</evidence>
<evidence type="ECO:0000259" key="8">
    <source>
        <dbReference type="PROSITE" id="PS51900"/>
    </source>
</evidence>
<dbReference type="InterPro" id="IPR011946">
    <property type="entry name" value="Integrase_integron-type"/>
</dbReference>
<feature type="domain" description="Core-binding (CB)" evidence="8">
    <location>
        <begin position="32"/>
        <end position="112"/>
    </location>
</feature>
<dbReference type="Pfam" id="PF00589">
    <property type="entry name" value="Phage_integrase"/>
    <property type="match status" value="1"/>
</dbReference>
<dbReference type="InterPro" id="IPR013762">
    <property type="entry name" value="Integrase-like_cat_sf"/>
</dbReference>
<keyword evidence="2" id="KW-0229">DNA integration</keyword>
<reference evidence="9 10" key="1">
    <citation type="submission" date="2020-08" db="EMBL/GenBank/DDBJ databases">
        <title>Genomic Encyclopedia of Type Strains, Phase III (KMG-III): the genomes of soil and plant-associated and newly described type strains.</title>
        <authorList>
            <person name="Whitman W."/>
        </authorList>
    </citation>
    <scope>NUCLEOTIDE SEQUENCE [LARGE SCALE GENOMIC DNA]</scope>
    <source>
        <strain evidence="9 10">CECT 7247</strain>
    </source>
</reference>
<protein>
    <submittedName>
        <fullName evidence="9">Integron integrase</fullName>
    </submittedName>
</protein>
<dbReference type="Pfam" id="PF13495">
    <property type="entry name" value="Phage_int_SAM_4"/>
    <property type="match status" value="1"/>
</dbReference>
<evidence type="ECO:0000259" key="7">
    <source>
        <dbReference type="PROSITE" id="PS51898"/>
    </source>
</evidence>
<dbReference type="InterPro" id="IPR002104">
    <property type="entry name" value="Integrase_catalytic"/>
</dbReference>
<name>A0ABR6GUU7_9BURK</name>
<keyword evidence="3 5" id="KW-0238">DNA-binding</keyword>
<dbReference type="RefSeq" id="WP_088453519.1">
    <property type="nucleotide sequence ID" value="NZ_JACHXO010000006.1"/>
</dbReference>
<organism evidence="9 10">
    <name type="scientific">Roseateles terrae</name>
    <dbReference type="NCBI Taxonomy" id="431060"/>
    <lineage>
        <taxon>Bacteria</taxon>
        <taxon>Pseudomonadati</taxon>
        <taxon>Pseudomonadota</taxon>
        <taxon>Betaproteobacteria</taxon>
        <taxon>Burkholderiales</taxon>
        <taxon>Sphaerotilaceae</taxon>
        <taxon>Roseateles</taxon>
    </lineage>
</organism>
<proteinExistence type="inferred from homology"/>
<evidence type="ECO:0000256" key="4">
    <source>
        <dbReference type="ARBA" id="ARBA00023172"/>
    </source>
</evidence>
<comment type="similarity">
    <text evidence="1">Belongs to the 'phage' integrase family.</text>
</comment>
<dbReference type="InterPro" id="IPR050090">
    <property type="entry name" value="Tyrosine_recombinase_XerCD"/>
</dbReference>
<dbReference type="NCBIfam" id="NF011946">
    <property type="entry name" value="PRK15417.1"/>
    <property type="match status" value="1"/>
</dbReference>
<evidence type="ECO:0000256" key="2">
    <source>
        <dbReference type="ARBA" id="ARBA00022908"/>
    </source>
</evidence>
<dbReference type="InterPro" id="IPR004107">
    <property type="entry name" value="Integrase_SAM-like_N"/>
</dbReference>
<dbReference type="PROSITE" id="PS51900">
    <property type="entry name" value="CB"/>
    <property type="match status" value="1"/>
</dbReference>
<dbReference type="Proteomes" id="UP000574369">
    <property type="component" value="Unassembled WGS sequence"/>
</dbReference>
<comment type="caution">
    <text evidence="9">The sequence shown here is derived from an EMBL/GenBank/DDBJ whole genome shotgun (WGS) entry which is preliminary data.</text>
</comment>